<gene>
    <name evidence="2" type="ORF">SS50377_14581</name>
</gene>
<reference evidence="2" key="1">
    <citation type="journal article" date="2014" name="PLoS Genet.">
        <title>The Genome of Spironucleus salmonicida Highlights a Fish Pathogen Adapted to Fluctuating Environments.</title>
        <authorList>
            <person name="Xu F."/>
            <person name="Jerlstrom-Hultqvist J."/>
            <person name="Einarsson E."/>
            <person name="Astvaldsson A."/>
            <person name="Svard S.G."/>
            <person name="Andersson J.O."/>
        </authorList>
    </citation>
    <scope>NUCLEOTIDE SEQUENCE</scope>
</reference>
<accession>V6LXG1</accession>
<evidence type="ECO:0000313" key="2">
    <source>
        <dbReference type="EMBL" id="EST45509.1"/>
    </source>
</evidence>
<name>V6LXG1_9EUKA</name>
<feature type="region of interest" description="Disordered" evidence="1">
    <location>
        <begin position="1"/>
        <end position="28"/>
    </location>
</feature>
<evidence type="ECO:0000256" key="1">
    <source>
        <dbReference type="SAM" id="MobiDB-lite"/>
    </source>
</evidence>
<dbReference type="VEuPathDB" id="GiardiaDB:SS50377_21527"/>
<sequence length="299" mass="32507">MSYPASAAPATNAVLTSRQRLRRQSPVRATHVSKFIAEVGHSPRMKHNPSGSGHMAQDLQPWRGDGSRPSGGQGGWPTEWRVNFHQPQAGRGTAVSDDLQVSAYSTPPQSQAGRPAGREAAVRTAQRRLEDRYLWRHGHRYQGSAGRHQPITLRKPDSIFRQLRLCEQYNAILPLSSHENAPGLPEQGGAADCTAAVRCQRAGCGAVPRRTQPGRESLPLQLPLSEIYAPGQRPYSGARCRKGAEPTAVEPPAEPGAPLRRLAPEVLWPAGSSGGTPRNLRRVQPFAARANPTPLTRRP</sequence>
<dbReference type="EMBL" id="KI546094">
    <property type="protein sequence ID" value="EST45509.1"/>
    <property type="molecule type" value="Genomic_DNA"/>
</dbReference>
<protein>
    <submittedName>
        <fullName evidence="2">Uncharacterized protein</fullName>
    </submittedName>
</protein>
<proteinExistence type="predicted"/>
<feature type="region of interest" description="Disordered" evidence="1">
    <location>
        <begin position="41"/>
        <end position="76"/>
    </location>
</feature>
<dbReference type="AlphaFoldDB" id="V6LXG1"/>
<organism evidence="2">
    <name type="scientific">Spironucleus salmonicida</name>
    <dbReference type="NCBI Taxonomy" id="348837"/>
    <lineage>
        <taxon>Eukaryota</taxon>
        <taxon>Metamonada</taxon>
        <taxon>Diplomonadida</taxon>
        <taxon>Hexamitidae</taxon>
        <taxon>Hexamitinae</taxon>
        <taxon>Spironucleus</taxon>
    </lineage>
</organism>
<feature type="region of interest" description="Disordered" evidence="1">
    <location>
        <begin position="233"/>
        <end position="299"/>
    </location>
</feature>